<dbReference type="EMBL" id="VSRR010003180">
    <property type="protein sequence ID" value="MPC35023.1"/>
    <property type="molecule type" value="Genomic_DNA"/>
</dbReference>
<organism evidence="1 2">
    <name type="scientific">Portunus trituberculatus</name>
    <name type="common">Swimming crab</name>
    <name type="synonym">Neptunus trituberculatus</name>
    <dbReference type="NCBI Taxonomy" id="210409"/>
    <lineage>
        <taxon>Eukaryota</taxon>
        <taxon>Metazoa</taxon>
        <taxon>Ecdysozoa</taxon>
        <taxon>Arthropoda</taxon>
        <taxon>Crustacea</taxon>
        <taxon>Multicrustacea</taxon>
        <taxon>Malacostraca</taxon>
        <taxon>Eumalacostraca</taxon>
        <taxon>Eucarida</taxon>
        <taxon>Decapoda</taxon>
        <taxon>Pleocyemata</taxon>
        <taxon>Brachyura</taxon>
        <taxon>Eubrachyura</taxon>
        <taxon>Portunoidea</taxon>
        <taxon>Portunidae</taxon>
        <taxon>Portuninae</taxon>
        <taxon>Portunus</taxon>
    </lineage>
</organism>
<evidence type="ECO:0000313" key="2">
    <source>
        <dbReference type="Proteomes" id="UP000324222"/>
    </source>
</evidence>
<proteinExistence type="predicted"/>
<gene>
    <name evidence="1" type="ORF">E2C01_028431</name>
</gene>
<dbReference type="Proteomes" id="UP000324222">
    <property type="component" value="Unassembled WGS sequence"/>
</dbReference>
<sequence>MMAAWGSDLFQTRAQCMDVNTRNYTWYESCSNMCQMCDMGEDELVEYELLIHRPGSGAIPNHVQHQDQYISKTSLFPAQDIQ</sequence>
<reference evidence="1 2" key="1">
    <citation type="submission" date="2019-05" db="EMBL/GenBank/DDBJ databases">
        <title>Another draft genome of Portunus trituberculatus and its Hox gene families provides insights of decapod evolution.</title>
        <authorList>
            <person name="Jeong J.-H."/>
            <person name="Song I."/>
            <person name="Kim S."/>
            <person name="Choi T."/>
            <person name="Kim D."/>
            <person name="Ryu S."/>
            <person name="Kim W."/>
        </authorList>
    </citation>
    <scope>NUCLEOTIDE SEQUENCE [LARGE SCALE GENOMIC DNA]</scope>
    <source>
        <tissue evidence="1">Muscle</tissue>
    </source>
</reference>
<keyword evidence="2" id="KW-1185">Reference proteome</keyword>
<name>A0A5B7EQ01_PORTR</name>
<protein>
    <submittedName>
        <fullName evidence="1">Uncharacterized protein</fullName>
    </submittedName>
</protein>
<evidence type="ECO:0000313" key="1">
    <source>
        <dbReference type="EMBL" id="MPC35023.1"/>
    </source>
</evidence>
<accession>A0A5B7EQ01</accession>
<comment type="caution">
    <text evidence="1">The sequence shown here is derived from an EMBL/GenBank/DDBJ whole genome shotgun (WGS) entry which is preliminary data.</text>
</comment>
<dbReference type="AlphaFoldDB" id="A0A5B7EQ01"/>